<organism evidence="2 3">
    <name type="scientific">Penicillium frequentans</name>
    <dbReference type="NCBI Taxonomy" id="3151616"/>
    <lineage>
        <taxon>Eukaryota</taxon>
        <taxon>Fungi</taxon>
        <taxon>Dikarya</taxon>
        <taxon>Ascomycota</taxon>
        <taxon>Pezizomycotina</taxon>
        <taxon>Eurotiomycetes</taxon>
        <taxon>Eurotiomycetidae</taxon>
        <taxon>Eurotiales</taxon>
        <taxon>Aspergillaceae</taxon>
        <taxon>Penicillium</taxon>
    </lineage>
</organism>
<comment type="caution">
    <text evidence="2">The sequence shown here is derived from an EMBL/GenBank/DDBJ whole genome shotgun (WGS) entry which is preliminary data.</text>
</comment>
<gene>
    <name evidence="2" type="ORF">N7494_009919</name>
</gene>
<evidence type="ECO:0000313" key="2">
    <source>
        <dbReference type="EMBL" id="KAJ5533367.1"/>
    </source>
</evidence>
<evidence type="ECO:0000313" key="3">
    <source>
        <dbReference type="Proteomes" id="UP001220324"/>
    </source>
</evidence>
<accession>A0AAD6CQV1</accession>
<dbReference type="InterPro" id="IPR038903">
    <property type="entry name" value="Allergen_Asp_f_4"/>
</dbReference>
<dbReference type="PANTHER" id="PTHR42039:SF1">
    <property type="entry name" value="PUTATIVE (AFU_ORTHOLOGUE AFUA_3G02940)-RELATED"/>
    <property type="match status" value="1"/>
</dbReference>
<dbReference type="Pfam" id="PF25312">
    <property type="entry name" value="Allergen_Asp_f_4"/>
    <property type="match status" value="1"/>
</dbReference>
<dbReference type="Proteomes" id="UP001220324">
    <property type="component" value="Unassembled WGS sequence"/>
</dbReference>
<dbReference type="GO" id="GO:0005576">
    <property type="term" value="C:extracellular region"/>
    <property type="evidence" value="ECO:0007669"/>
    <property type="project" value="InterPro"/>
</dbReference>
<dbReference type="GO" id="GO:0019863">
    <property type="term" value="F:IgE binding"/>
    <property type="evidence" value="ECO:0007669"/>
    <property type="project" value="InterPro"/>
</dbReference>
<dbReference type="AlphaFoldDB" id="A0AAD6CQV1"/>
<dbReference type="EMBL" id="JAQIZZ010000007">
    <property type="protein sequence ID" value="KAJ5533367.1"/>
    <property type="molecule type" value="Genomic_DNA"/>
</dbReference>
<feature type="signal peptide" evidence="1">
    <location>
        <begin position="1"/>
        <end position="19"/>
    </location>
</feature>
<keyword evidence="3" id="KW-1185">Reference proteome</keyword>
<keyword evidence="1" id="KW-0732">Signal</keyword>
<sequence>MHILHFMGALIWFGIGCQGYRPRPCSESAPKWPRQDVFILPRMYLVTNPARFTPPSDRKTHPRNVGLPYGSNIIEVAADQANQYKYVVRFNGPAEGEDWSVVIWNKLGPDGIQSGWPGKACRRFTLAAGQTRFIAFDENSQGGWAAAPGTAIPLDPKGGYASTWGEFDFGSSVNHGWSGFDVSAIQAQNAGLEVQGMQICDVLTHICSAITRDASHVQNAYTWDLADVRGIGGNLAPGPVRLQVALDYAK</sequence>
<name>A0AAD6CQV1_9EURO</name>
<proteinExistence type="predicted"/>
<dbReference type="PANTHER" id="PTHR42039">
    <property type="entry name" value="PUTATIVE (AFU_ORTHOLOGUE AFUA_3G02940)-RELATED"/>
    <property type="match status" value="1"/>
</dbReference>
<protein>
    <submittedName>
        <fullName evidence="2">Allergen</fullName>
    </submittedName>
</protein>
<feature type="chain" id="PRO_5042105771" evidence="1">
    <location>
        <begin position="20"/>
        <end position="250"/>
    </location>
</feature>
<reference evidence="2 3" key="1">
    <citation type="journal article" date="2023" name="IMA Fungus">
        <title>Comparative genomic study of the Penicillium genus elucidates a diverse pangenome and 15 lateral gene transfer events.</title>
        <authorList>
            <person name="Petersen C."/>
            <person name="Sorensen T."/>
            <person name="Nielsen M.R."/>
            <person name="Sondergaard T.E."/>
            <person name="Sorensen J.L."/>
            <person name="Fitzpatrick D.A."/>
            <person name="Frisvad J.C."/>
            <person name="Nielsen K.L."/>
        </authorList>
    </citation>
    <scope>NUCLEOTIDE SEQUENCE [LARGE SCALE GENOMIC DNA]</scope>
    <source>
        <strain evidence="2 3">IBT 35679</strain>
    </source>
</reference>
<evidence type="ECO:0000256" key="1">
    <source>
        <dbReference type="SAM" id="SignalP"/>
    </source>
</evidence>